<gene>
    <name evidence="2" type="ORF">B2J93_1714</name>
</gene>
<sequence>MKAGALIWELVAAYACVFLVFFVVSMQQQTQVNLSYHVTSSFALLPRTATSGMAYVRDVFMADTSSLKNRALVFAFSTTPFIATPFIGLVLIIAAFVPILLPISLSSYQSPGNATLNAELYGSLSSPSEPLAAKF</sequence>
<dbReference type="EMBL" id="MZNU01000061">
    <property type="protein sequence ID" value="OWP05665.1"/>
    <property type="molecule type" value="Genomic_DNA"/>
</dbReference>
<keyword evidence="3" id="KW-1185">Reference proteome</keyword>
<dbReference type="AlphaFoldDB" id="A0A218ZEG0"/>
<organism evidence="2 3">
    <name type="scientific">Diplocarpon coronariae</name>
    <dbReference type="NCBI Taxonomy" id="2795749"/>
    <lineage>
        <taxon>Eukaryota</taxon>
        <taxon>Fungi</taxon>
        <taxon>Dikarya</taxon>
        <taxon>Ascomycota</taxon>
        <taxon>Pezizomycotina</taxon>
        <taxon>Leotiomycetes</taxon>
        <taxon>Helotiales</taxon>
        <taxon>Drepanopezizaceae</taxon>
        <taxon>Diplocarpon</taxon>
    </lineage>
</organism>
<feature type="transmembrane region" description="Helical" evidence="1">
    <location>
        <begin position="71"/>
        <end position="101"/>
    </location>
</feature>
<keyword evidence="1" id="KW-0472">Membrane</keyword>
<dbReference type="STRING" id="503106.A0A218ZEG0"/>
<dbReference type="Proteomes" id="UP000242519">
    <property type="component" value="Unassembled WGS sequence"/>
</dbReference>
<evidence type="ECO:0000313" key="2">
    <source>
        <dbReference type="EMBL" id="OWP05665.1"/>
    </source>
</evidence>
<protein>
    <submittedName>
        <fullName evidence="2">Uncharacterized protein</fullName>
    </submittedName>
</protein>
<comment type="caution">
    <text evidence="2">The sequence shown here is derived from an EMBL/GenBank/DDBJ whole genome shotgun (WGS) entry which is preliminary data.</text>
</comment>
<keyword evidence="1" id="KW-0812">Transmembrane</keyword>
<dbReference type="InParanoid" id="A0A218ZEG0"/>
<feature type="transmembrane region" description="Helical" evidence="1">
    <location>
        <begin position="6"/>
        <end position="24"/>
    </location>
</feature>
<name>A0A218ZEG0_9HELO</name>
<proteinExistence type="predicted"/>
<accession>A0A218ZEG0</accession>
<keyword evidence="1" id="KW-1133">Transmembrane helix</keyword>
<evidence type="ECO:0000256" key="1">
    <source>
        <dbReference type="SAM" id="Phobius"/>
    </source>
</evidence>
<reference evidence="2 3" key="1">
    <citation type="submission" date="2017-04" db="EMBL/GenBank/DDBJ databases">
        <title>Draft genome sequence of Marssonina coronaria NL1: causal agent of apple blotch.</title>
        <authorList>
            <person name="Cheng Q."/>
        </authorList>
    </citation>
    <scope>NUCLEOTIDE SEQUENCE [LARGE SCALE GENOMIC DNA]</scope>
    <source>
        <strain evidence="2 3">NL1</strain>
    </source>
</reference>
<evidence type="ECO:0000313" key="3">
    <source>
        <dbReference type="Proteomes" id="UP000242519"/>
    </source>
</evidence>
<dbReference type="OrthoDB" id="4078873at2759"/>